<dbReference type="AlphaFoldDB" id="A0A180GUG8"/>
<gene>
    <name evidence="1" type="ORF">PTTG_04022</name>
</gene>
<reference evidence="2" key="4">
    <citation type="submission" date="2025-05" db="UniProtKB">
        <authorList>
            <consortium name="EnsemblFungi"/>
        </authorList>
    </citation>
    <scope>IDENTIFICATION</scope>
    <source>
        <strain evidence="2">isolate 1-1 / race 1 (BBBD)</strain>
    </source>
</reference>
<reference evidence="1" key="1">
    <citation type="submission" date="2009-11" db="EMBL/GenBank/DDBJ databases">
        <authorList>
            <consortium name="The Broad Institute Genome Sequencing Platform"/>
            <person name="Ward D."/>
            <person name="Feldgarden M."/>
            <person name="Earl A."/>
            <person name="Young S.K."/>
            <person name="Zeng Q."/>
            <person name="Koehrsen M."/>
            <person name="Alvarado L."/>
            <person name="Berlin A."/>
            <person name="Bochicchio J."/>
            <person name="Borenstein D."/>
            <person name="Chapman S.B."/>
            <person name="Chen Z."/>
            <person name="Engels R."/>
            <person name="Freedman E."/>
            <person name="Gellesch M."/>
            <person name="Goldberg J."/>
            <person name="Griggs A."/>
            <person name="Gujja S."/>
            <person name="Heilman E."/>
            <person name="Heiman D."/>
            <person name="Hepburn T."/>
            <person name="Howarth C."/>
            <person name="Jen D."/>
            <person name="Larson L."/>
            <person name="Lewis B."/>
            <person name="Mehta T."/>
            <person name="Park D."/>
            <person name="Pearson M."/>
            <person name="Roberts A."/>
            <person name="Saif S."/>
            <person name="Shea T."/>
            <person name="Shenoy N."/>
            <person name="Sisk P."/>
            <person name="Stolte C."/>
            <person name="Sykes S."/>
            <person name="Thomson T."/>
            <person name="Walk T."/>
            <person name="White J."/>
            <person name="Yandava C."/>
            <person name="Izard J."/>
            <person name="Baranova O.V."/>
            <person name="Blanton J.M."/>
            <person name="Tanner A.C."/>
            <person name="Dewhirst F.E."/>
            <person name="Haas B."/>
            <person name="Nusbaum C."/>
            <person name="Birren B."/>
        </authorList>
    </citation>
    <scope>NUCLEOTIDE SEQUENCE [LARGE SCALE GENOMIC DNA]</scope>
    <source>
        <strain evidence="1">1-1 BBBD Race 1</strain>
    </source>
</reference>
<reference evidence="1" key="2">
    <citation type="submission" date="2016-05" db="EMBL/GenBank/DDBJ databases">
        <title>Comparative analysis highlights variable genome content of wheat rusts and divergence of the mating loci.</title>
        <authorList>
            <person name="Cuomo C.A."/>
            <person name="Bakkeren G."/>
            <person name="Szabo L."/>
            <person name="Khalil H."/>
            <person name="Joly D."/>
            <person name="Goldberg J."/>
            <person name="Young S."/>
            <person name="Zeng Q."/>
            <person name="Fellers J."/>
        </authorList>
    </citation>
    <scope>NUCLEOTIDE SEQUENCE [LARGE SCALE GENOMIC DNA]</scope>
    <source>
        <strain evidence="1">1-1 BBBD Race 1</strain>
    </source>
</reference>
<reference evidence="2 3" key="3">
    <citation type="journal article" date="2017" name="G3 (Bethesda)">
        <title>Comparative analysis highlights variable genome content of wheat rusts and divergence of the mating loci.</title>
        <authorList>
            <person name="Cuomo C.A."/>
            <person name="Bakkeren G."/>
            <person name="Khalil H.B."/>
            <person name="Panwar V."/>
            <person name="Joly D."/>
            <person name="Linning R."/>
            <person name="Sakthikumar S."/>
            <person name="Song X."/>
            <person name="Adiconis X."/>
            <person name="Fan L."/>
            <person name="Goldberg J.M."/>
            <person name="Levin J.Z."/>
            <person name="Young S."/>
            <person name="Zeng Q."/>
            <person name="Anikster Y."/>
            <person name="Bruce M."/>
            <person name="Wang M."/>
            <person name="Yin C."/>
            <person name="McCallum B."/>
            <person name="Szabo L.J."/>
            <person name="Hulbert S."/>
            <person name="Chen X."/>
            <person name="Fellers J.P."/>
        </authorList>
    </citation>
    <scope>NUCLEOTIDE SEQUENCE</scope>
    <source>
        <strain evidence="2">isolate 1-1 / race 1 (BBBD)</strain>
        <strain evidence="3">Isolate 1-1 / race 1 (BBBD)</strain>
    </source>
</reference>
<protein>
    <recommendedName>
        <fullName evidence="4">BED-type domain-containing protein</fullName>
    </recommendedName>
</protein>
<dbReference type="EMBL" id="ADAS02000020">
    <property type="protein sequence ID" value="OAV96410.1"/>
    <property type="molecule type" value="Genomic_DNA"/>
</dbReference>
<name>A0A180GUG8_PUCT1</name>
<accession>A0A180GUG8</accession>
<proteinExistence type="predicted"/>
<evidence type="ECO:0000313" key="3">
    <source>
        <dbReference type="Proteomes" id="UP000005240"/>
    </source>
</evidence>
<evidence type="ECO:0008006" key="4">
    <source>
        <dbReference type="Google" id="ProtNLM"/>
    </source>
</evidence>
<dbReference type="Proteomes" id="UP000005240">
    <property type="component" value="Unassembled WGS sequence"/>
</dbReference>
<dbReference type="EnsemblFungi" id="PTTG_04022-t43_1">
    <property type="protein sequence ID" value="PTTG_04022-t43_1-p1"/>
    <property type="gene ID" value="PTTG_04022"/>
</dbReference>
<organism evidence="1">
    <name type="scientific">Puccinia triticina (isolate 1-1 / race 1 (BBBD))</name>
    <name type="common">Brown leaf rust fungus</name>
    <dbReference type="NCBI Taxonomy" id="630390"/>
    <lineage>
        <taxon>Eukaryota</taxon>
        <taxon>Fungi</taxon>
        <taxon>Dikarya</taxon>
        <taxon>Basidiomycota</taxon>
        <taxon>Pucciniomycotina</taxon>
        <taxon>Pucciniomycetes</taxon>
        <taxon>Pucciniales</taxon>
        <taxon>Pucciniaceae</taxon>
        <taxon>Puccinia</taxon>
    </lineage>
</organism>
<dbReference type="OrthoDB" id="3255580at2759"/>
<evidence type="ECO:0000313" key="1">
    <source>
        <dbReference type="EMBL" id="OAV96410.1"/>
    </source>
</evidence>
<evidence type="ECO:0000313" key="2">
    <source>
        <dbReference type="EnsemblFungi" id="PTTG_04022-t43_1-p1"/>
    </source>
</evidence>
<sequence>MHAITEKNWHLLAKARKLHQNQLSSSYLYYDSPQLSDQLDKNGRKMIAFPCKTCGTRIHRPTYDTSPTNLSKHVANCLKKQQQVNQTKNLAALGVSGTGNIDPPEVAQLCEIWCAKAAHPFSALGEQAHRGILHPTVLKNLPTRKAVSRDINILYTVISTI</sequence>
<keyword evidence="3" id="KW-1185">Reference proteome</keyword>